<comment type="subcellular location">
    <subcellularLocation>
        <location evidence="3">Secreted</location>
    </subcellularLocation>
    <subcellularLocation>
        <location evidence="3">Bacterial flagellum</location>
    </subcellularLocation>
</comment>
<dbReference type="Pfam" id="PF00669">
    <property type="entry name" value="Flagellin_N"/>
    <property type="match status" value="1"/>
</dbReference>
<evidence type="ECO:0000256" key="2">
    <source>
        <dbReference type="ARBA" id="ARBA00023143"/>
    </source>
</evidence>
<evidence type="ECO:0000256" key="3">
    <source>
        <dbReference type="RuleBase" id="RU362073"/>
    </source>
</evidence>
<keyword evidence="8" id="KW-1185">Reference proteome</keyword>
<dbReference type="GO" id="GO:0009288">
    <property type="term" value="C:bacterial-type flagellum"/>
    <property type="evidence" value="ECO:0007669"/>
    <property type="project" value="UniProtKB-SubCell"/>
</dbReference>
<evidence type="ECO:0000256" key="1">
    <source>
        <dbReference type="ARBA" id="ARBA00005709"/>
    </source>
</evidence>
<protein>
    <recommendedName>
        <fullName evidence="3">Flagellin</fullName>
    </recommendedName>
</protein>
<keyword evidence="6" id="KW-0966">Cell projection</keyword>
<dbReference type="OrthoDB" id="7312911at2"/>
<dbReference type="RefSeq" id="WP_120638818.1">
    <property type="nucleotide sequence ID" value="NZ_RAQU01000076.1"/>
</dbReference>
<gene>
    <name evidence="6" type="ORF">D6Z83_13480</name>
    <name evidence="7" type="ORF">EBE87_16785</name>
</gene>
<dbReference type="FunCoup" id="A0A3A9JX59">
    <property type="interactions" value="67"/>
</dbReference>
<dbReference type="PANTHER" id="PTHR42792:SF1">
    <property type="entry name" value="FLAGELLAR HOOK-ASSOCIATED PROTEIN 3"/>
    <property type="match status" value="1"/>
</dbReference>
<dbReference type="Proteomes" id="UP000278036">
    <property type="component" value="Unassembled WGS sequence"/>
</dbReference>
<sequence>MMDRVSPAGIAIGRQANLQSLQAQLARATAEMSSGRKSDPAREMGVGASLLYRLHDDIQQGGAIRNSTSLAGERMKTMQTAMTSVGKIFEDVSAQILQADALKQQSYETLAADTPDLLASISDLLNTDFQGQKVFGGTDSGNRPLRDIAKLPAQIQSMLEAAVNANAGAPLDAAGVAELMQDIEDAFAGPGSAFYSLYYGSSSTTGDTKPNMVRIGEGQTLAYDVRTDNAAFRDAFKALAMTSLLGKGGDMLSHDAKVALADRAGELMRGAQSGLTTLAGTLGTKQARLERLAEIQSRAVDAAAAQINDLEQADYYTLSDQISTMQIQLQATYSITAQLSKLSLVNYL</sequence>
<feature type="domain" description="Flagellin N-terminal" evidence="4">
    <location>
        <begin position="11"/>
        <end position="138"/>
    </location>
</feature>
<dbReference type="InterPro" id="IPR046358">
    <property type="entry name" value="Flagellin_C"/>
</dbReference>
<dbReference type="InterPro" id="IPR001029">
    <property type="entry name" value="Flagellin_N"/>
</dbReference>
<comment type="caution">
    <text evidence="6">The sequence shown here is derived from an EMBL/GenBank/DDBJ whole genome shotgun (WGS) entry which is preliminary data.</text>
</comment>
<feature type="domain" description="Flagellin C-terminal" evidence="5">
    <location>
        <begin position="271"/>
        <end position="348"/>
    </location>
</feature>
<name>A0A3A9JX59_9PROT</name>
<dbReference type="GO" id="GO:0005576">
    <property type="term" value="C:extracellular region"/>
    <property type="evidence" value="ECO:0007669"/>
    <property type="project" value="UniProtKB-SubCell"/>
</dbReference>
<evidence type="ECO:0000313" key="9">
    <source>
        <dbReference type="Proteomes" id="UP000278036"/>
    </source>
</evidence>
<dbReference type="AlphaFoldDB" id="A0A3A9JX59"/>
<dbReference type="InParanoid" id="A0A3A9JX59"/>
<evidence type="ECO:0000313" key="6">
    <source>
        <dbReference type="EMBL" id="RKK03639.1"/>
    </source>
</evidence>
<keyword evidence="3" id="KW-0964">Secreted</keyword>
<keyword evidence="2 3" id="KW-0975">Bacterial flagellum</keyword>
<keyword evidence="6" id="KW-0282">Flagellum</keyword>
<dbReference type="PANTHER" id="PTHR42792">
    <property type="entry name" value="FLAGELLIN"/>
    <property type="match status" value="1"/>
</dbReference>
<organism evidence="6 9">
    <name type="scientific">Teichococcus wenyumeiae</name>
    <dbReference type="NCBI Taxonomy" id="2478470"/>
    <lineage>
        <taxon>Bacteria</taxon>
        <taxon>Pseudomonadati</taxon>
        <taxon>Pseudomonadota</taxon>
        <taxon>Alphaproteobacteria</taxon>
        <taxon>Acetobacterales</taxon>
        <taxon>Roseomonadaceae</taxon>
        <taxon>Roseomonas</taxon>
    </lineage>
</organism>
<dbReference type="Pfam" id="PF00700">
    <property type="entry name" value="Flagellin_C"/>
    <property type="match status" value="1"/>
</dbReference>
<evidence type="ECO:0000259" key="5">
    <source>
        <dbReference type="Pfam" id="PF00700"/>
    </source>
</evidence>
<dbReference type="EMBL" id="RAQU01000076">
    <property type="protein sequence ID" value="RKK03639.1"/>
    <property type="molecule type" value="Genomic_DNA"/>
</dbReference>
<evidence type="ECO:0000313" key="8">
    <source>
        <dbReference type="Proteomes" id="UP000274097"/>
    </source>
</evidence>
<dbReference type="EMBL" id="RFLX01000013">
    <property type="protein sequence ID" value="RMI20138.1"/>
    <property type="molecule type" value="Genomic_DNA"/>
</dbReference>
<comment type="similarity">
    <text evidence="1 3">Belongs to the bacterial flagellin family.</text>
</comment>
<accession>A0A3A9JX59</accession>
<evidence type="ECO:0000259" key="4">
    <source>
        <dbReference type="Pfam" id="PF00669"/>
    </source>
</evidence>
<evidence type="ECO:0000313" key="7">
    <source>
        <dbReference type="EMBL" id="RMI20138.1"/>
    </source>
</evidence>
<proteinExistence type="inferred from homology"/>
<dbReference type="Proteomes" id="UP000274097">
    <property type="component" value="Unassembled WGS sequence"/>
</dbReference>
<dbReference type="InterPro" id="IPR001492">
    <property type="entry name" value="Flagellin"/>
</dbReference>
<keyword evidence="6" id="KW-0969">Cilium</keyword>
<reference evidence="6 9" key="1">
    <citation type="submission" date="2018-09" db="EMBL/GenBank/DDBJ databases">
        <title>Roseomonas sp. nov., isolated from feces of Tibetan antelopes in the Qinghai-Tibet plateau, China.</title>
        <authorList>
            <person name="Tian Z."/>
        </authorList>
    </citation>
    <scope>NUCLEOTIDE SEQUENCE [LARGE SCALE GENOMIC DNA]</scope>
    <source>
        <strain evidence="7 8">Z23</strain>
        <strain evidence="6 9">Z24</strain>
    </source>
</reference>
<dbReference type="Gene3D" id="1.20.1330.10">
    <property type="entry name" value="f41 fragment of flagellin, N-terminal domain"/>
    <property type="match status" value="1"/>
</dbReference>
<dbReference type="SUPFAM" id="SSF64518">
    <property type="entry name" value="Phase 1 flagellin"/>
    <property type="match status" value="1"/>
</dbReference>
<comment type="function">
    <text evidence="3">Flagellin is the subunit protein which polymerizes to form the filaments of bacterial flagella.</text>
</comment>
<dbReference type="GO" id="GO:0005198">
    <property type="term" value="F:structural molecule activity"/>
    <property type="evidence" value="ECO:0007669"/>
    <property type="project" value="UniProtKB-UniRule"/>
</dbReference>